<accession>A0A3M7PKY7</accession>
<comment type="caution">
    <text evidence="1">The sequence shown here is derived from an EMBL/GenBank/DDBJ whole genome shotgun (WGS) entry which is preliminary data.</text>
</comment>
<proteinExistence type="predicted"/>
<reference evidence="1 2" key="1">
    <citation type="journal article" date="2018" name="Sci. Rep.">
        <title>Genomic signatures of local adaptation to the degree of environmental predictability in rotifers.</title>
        <authorList>
            <person name="Franch-Gras L."/>
            <person name="Hahn C."/>
            <person name="Garcia-Roger E.M."/>
            <person name="Carmona M.J."/>
            <person name="Serra M."/>
            <person name="Gomez A."/>
        </authorList>
    </citation>
    <scope>NUCLEOTIDE SEQUENCE [LARGE SCALE GENOMIC DNA]</scope>
    <source>
        <strain evidence="1">HYR1</strain>
    </source>
</reference>
<name>A0A3M7PKY7_BRAPC</name>
<dbReference type="Proteomes" id="UP000276133">
    <property type="component" value="Unassembled WGS sequence"/>
</dbReference>
<gene>
    <name evidence="1" type="ORF">BpHYR1_013519</name>
</gene>
<protein>
    <submittedName>
        <fullName evidence="1">Uncharacterized protein</fullName>
    </submittedName>
</protein>
<organism evidence="1 2">
    <name type="scientific">Brachionus plicatilis</name>
    <name type="common">Marine rotifer</name>
    <name type="synonym">Brachionus muelleri</name>
    <dbReference type="NCBI Taxonomy" id="10195"/>
    <lineage>
        <taxon>Eukaryota</taxon>
        <taxon>Metazoa</taxon>
        <taxon>Spiralia</taxon>
        <taxon>Gnathifera</taxon>
        <taxon>Rotifera</taxon>
        <taxon>Eurotatoria</taxon>
        <taxon>Monogononta</taxon>
        <taxon>Pseudotrocha</taxon>
        <taxon>Ploima</taxon>
        <taxon>Brachionidae</taxon>
        <taxon>Brachionus</taxon>
    </lineage>
</organism>
<evidence type="ECO:0000313" key="2">
    <source>
        <dbReference type="Proteomes" id="UP000276133"/>
    </source>
</evidence>
<sequence>MSNLCFFFIIITYKKQNFTRECCCEILKPNKTFRKKERHLRFGAFYKSTLRYVVYLIHTKTLVNTRDFIQEKIEAKGKRDINNIKYQKMRKV</sequence>
<dbReference type="AlphaFoldDB" id="A0A3M7PKY7"/>
<evidence type="ECO:0000313" key="1">
    <source>
        <dbReference type="EMBL" id="RMZ99648.1"/>
    </source>
</evidence>
<keyword evidence="2" id="KW-1185">Reference proteome</keyword>
<dbReference type="EMBL" id="REGN01010124">
    <property type="protein sequence ID" value="RMZ99648.1"/>
    <property type="molecule type" value="Genomic_DNA"/>
</dbReference>